<keyword evidence="3" id="KW-1185">Reference proteome</keyword>
<feature type="region of interest" description="Disordered" evidence="1">
    <location>
        <begin position="1"/>
        <end position="22"/>
    </location>
</feature>
<accession>D6SUU5</accession>
<sequence length="77" mass="9021">MDRAGWLVSGEDKKRGLGDGCKQAGKTTERRFSHYNFPRLKKFQKQPNTLEETEEILIFIISWLVCILIESAYRLLF</sequence>
<proteinExistence type="predicted"/>
<gene>
    <name evidence="2" type="ORF">Dthio_PD0389</name>
</gene>
<dbReference type="AlphaFoldDB" id="D6SUU5"/>
<evidence type="ECO:0000313" key="3">
    <source>
        <dbReference type="Proteomes" id="UP000005496"/>
    </source>
</evidence>
<dbReference type="Proteomes" id="UP000005496">
    <property type="component" value="Unassembled WGS sequence"/>
</dbReference>
<protein>
    <submittedName>
        <fullName evidence="2">Uncharacterized protein</fullName>
    </submittedName>
</protein>
<dbReference type="EMBL" id="ACJN02000004">
    <property type="protein sequence ID" value="EFI33075.1"/>
    <property type="molecule type" value="Genomic_DNA"/>
</dbReference>
<reference evidence="2" key="1">
    <citation type="submission" date="2010-05" db="EMBL/GenBank/DDBJ databases">
        <title>The draft genome of Desulfonatronospira thiodismutans ASO3-1.</title>
        <authorList>
            <consortium name="US DOE Joint Genome Institute (JGI-PGF)"/>
            <person name="Lucas S."/>
            <person name="Copeland A."/>
            <person name="Lapidus A."/>
            <person name="Cheng J.-F."/>
            <person name="Bruce D."/>
            <person name="Goodwin L."/>
            <person name="Pitluck S."/>
            <person name="Chertkov O."/>
            <person name="Brettin T."/>
            <person name="Detter J.C."/>
            <person name="Han C."/>
            <person name="Land M.L."/>
            <person name="Hauser L."/>
            <person name="Kyrpides N."/>
            <person name="Mikhailova N."/>
            <person name="Muyzer G."/>
            <person name="Woyke T."/>
        </authorList>
    </citation>
    <scope>NUCLEOTIDE SEQUENCE [LARGE SCALE GENOMIC DNA]</scope>
    <source>
        <strain evidence="2">ASO3-1</strain>
    </source>
</reference>
<evidence type="ECO:0000256" key="1">
    <source>
        <dbReference type="SAM" id="MobiDB-lite"/>
    </source>
</evidence>
<organism evidence="2 3">
    <name type="scientific">Desulfonatronospira thiodismutans ASO3-1</name>
    <dbReference type="NCBI Taxonomy" id="555779"/>
    <lineage>
        <taxon>Bacteria</taxon>
        <taxon>Pseudomonadati</taxon>
        <taxon>Thermodesulfobacteriota</taxon>
        <taxon>Desulfovibrionia</taxon>
        <taxon>Desulfovibrionales</taxon>
        <taxon>Desulfonatronovibrionaceae</taxon>
        <taxon>Desulfonatronospira</taxon>
    </lineage>
</organism>
<comment type="caution">
    <text evidence="2">The sequence shown here is derived from an EMBL/GenBank/DDBJ whole genome shotgun (WGS) entry which is preliminary data.</text>
</comment>
<evidence type="ECO:0000313" key="2">
    <source>
        <dbReference type="EMBL" id="EFI33075.1"/>
    </source>
</evidence>
<name>D6SUU5_9BACT</name>